<keyword evidence="7 11" id="KW-0175">Coiled coil</keyword>
<keyword evidence="15" id="KW-1185">Reference proteome</keyword>
<comment type="caution">
    <text evidence="14">The sequence shown here is derived from an EMBL/GenBank/DDBJ whole genome shotgun (WGS) entry which is preliminary data.</text>
</comment>
<comment type="similarity">
    <text evidence="3">Belongs to the SMC family. SMC1 subfamily.</text>
</comment>
<evidence type="ECO:0000256" key="2">
    <source>
        <dbReference type="ARBA" id="ARBA00004286"/>
    </source>
</evidence>
<dbReference type="GO" id="GO:0005524">
    <property type="term" value="F:ATP binding"/>
    <property type="evidence" value="ECO:0007669"/>
    <property type="project" value="InterPro"/>
</dbReference>
<dbReference type="PIRSF" id="PIRSF005719">
    <property type="entry name" value="SMC"/>
    <property type="match status" value="1"/>
</dbReference>
<dbReference type="InterPro" id="IPR003395">
    <property type="entry name" value="RecF/RecN/SMC_N"/>
</dbReference>
<keyword evidence="4" id="KW-0158">Chromosome</keyword>
<evidence type="ECO:0000313" key="14">
    <source>
        <dbReference type="EMBL" id="GAO51659.1"/>
    </source>
</evidence>
<evidence type="ECO:0000256" key="1">
    <source>
        <dbReference type="ARBA" id="ARBA00004123"/>
    </source>
</evidence>
<feature type="region of interest" description="Disordered" evidence="12">
    <location>
        <begin position="513"/>
        <end position="535"/>
    </location>
</feature>
<dbReference type="Gene3D" id="3.30.70.1620">
    <property type="match status" value="1"/>
</dbReference>
<feature type="coiled-coil region" evidence="11">
    <location>
        <begin position="1085"/>
        <end position="1126"/>
    </location>
</feature>
<dbReference type="GO" id="GO:0016887">
    <property type="term" value="F:ATP hydrolysis activity"/>
    <property type="evidence" value="ECO:0007669"/>
    <property type="project" value="InterPro"/>
</dbReference>
<keyword evidence="6" id="KW-0498">Mitosis</keyword>
<reference evidence="14 15" key="3">
    <citation type="journal article" date="2015" name="Genome Announc.">
        <title>Draft Genome Sequence of the Archiascomycetous Yeast Saitoella complicata.</title>
        <authorList>
            <person name="Yamauchi K."/>
            <person name="Kondo S."/>
            <person name="Hamamoto M."/>
            <person name="Takahashi Y."/>
            <person name="Ogura Y."/>
            <person name="Hayashi T."/>
            <person name="Nishida H."/>
        </authorList>
    </citation>
    <scope>NUCLEOTIDE SEQUENCE [LARGE SCALE GENOMIC DNA]</scope>
    <source>
        <strain evidence="14 15">NRRL Y-17804</strain>
    </source>
</reference>
<dbReference type="GO" id="GO:0005634">
    <property type="term" value="C:nucleus"/>
    <property type="evidence" value="ECO:0007669"/>
    <property type="project" value="UniProtKB-SubCell"/>
</dbReference>
<dbReference type="InterPro" id="IPR027417">
    <property type="entry name" value="P-loop_NTPase"/>
</dbReference>
<feature type="compositionally biased region" description="Basic and acidic residues" evidence="12">
    <location>
        <begin position="515"/>
        <end position="531"/>
    </location>
</feature>
<dbReference type="GO" id="GO:0051301">
    <property type="term" value="P:cell division"/>
    <property type="evidence" value="ECO:0007669"/>
    <property type="project" value="UniProtKB-KW"/>
</dbReference>
<gene>
    <name evidence="14" type="ORF">G7K_5752-t1</name>
</gene>
<feature type="region of interest" description="Disordered" evidence="12">
    <location>
        <begin position="122"/>
        <end position="143"/>
    </location>
</feature>
<dbReference type="GO" id="GO:0003677">
    <property type="term" value="F:DNA binding"/>
    <property type="evidence" value="ECO:0007669"/>
    <property type="project" value="TreeGrafter"/>
</dbReference>
<evidence type="ECO:0000259" key="13">
    <source>
        <dbReference type="SMART" id="SM00968"/>
    </source>
</evidence>
<proteinExistence type="inferred from homology"/>
<evidence type="ECO:0000256" key="11">
    <source>
        <dbReference type="SAM" id="Coils"/>
    </source>
</evidence>
<dbReference type="PANTHER" id="PTHR18937">
    <property type="entry name" value="STRUCTURAL MAINTENANCE OF CHROMOSOMES SMC FAMILY MEMBER"/>
    <property type="match status" value="1"/>
</dbReference>
<evidence type="ECO:0000256" key="12">
    <source>
        <dbReference type="SAM" id="MobiDB-lite"/>
    </source>
</evidence>
<dbReference type="SUPFAM" id="SSF75553">
    <property type="entry name" value="Smc hinge domain"/>
    <property type="match status" value="1"/>
</dbReference>
<keyword evidence="9" id="KW-0131">Cell cycle</keyword>
<feature type="coiled-coil region" evidence="11">
    <location>
        <begin position="736"/>
        <end position="839"/>
    </location>
</feature>
<keyword evidence="5" id="KW-0132">Cell division</keyword>
<evidence type="ECO:0000256" key="6">
    <source>
        <dbReference type="ARBA" id="ARBA00022776"/>
    </source>
</evidence>
<evidence type="ECO:0000256" key="8">
    <source>
        <dbReference type="ARBA" id="ARBA00023242"/>
    </source>
</evidence>
<evidence type="ECO:0000256" key="4">
    <source>
        <dbReference type="ARBA" id="ARBA00022454"/>
    </source>
</evidence>
<evidence type="ECO:0000256" key="7">
    <source>
        <dbReference type="ARBA" id="ARBA00023054"/>
    </source>
</evidence>
<sequence>MKLVLTAGHITGVPSCGVIATAEVKEGYAVYPDGPYEHSSSSVLTPRDPFFLRLYSIELLNFKSYKGHQTIGPFHDFTSIIGPNGAGKSNLMDAISFVLGIKSSHLRSSHLKDLIYRGRTMAGEEEAEQEGEGSDDDDDNKPRKAWVMAVYEDDDGKEIKFKRTITPQGTSEYRIDGSTVTASQYNRRLEEQNVLIKARNFLVFQGDVEAIASQSPKDLTKLIEQISGSLELKAHYERLKAEQEKAVEASTHNFHKKRGINAEIKQYTEQKREAEEFTQKEAEKDQAIVNHVMWKLFHYEKGIEESRAEIDRVGEERNRLKKEQERAEKGLEAARKDHAKVQKDILKQERGIKKKEKQVEDIQPGLLGVDEKINIATKNVKKFHNKIAEVRKDQDRQSKQVDDLRKQLDTVEKAEKKFEQEQRKAAREAGQTLSEDDLAEYRRLKEEVNRRAAGDKIKLDSAARQAKTDGEAVRSLRDKLEALEQQRSRLQEERSDAKDKKRELDAEVAQLLQDLDDKKREHEHAQSERLRTAQTETELNEKLQQTLNKLLEANASTRESEREAKFRETLAALQRIFPGVRGRITDLCKPSQRKYDTAVSVVLGRNIDAVVVDTEKVAKDCIEYLRDQRAGQATFLPLDTIQVKPVDANLRGIHKGARMAIDVVQYESSLERAMQYACGNAVVCDDLKVARDICYDMGKEVKAVALDGTVIHKSGLITGGRAGVGSASKRWEEQEVEGLKRVRDTLMAQIKEIQANSWRGGEEEGLMAEINRIEGQLTTAREKLSATSRSVESKKEEIEHIAGQIQELQPKLQEEEAALEDVESRLAELQAAFNEVEDEVFADFVQRIGVRNIRQYEERQGMWAQEAAEKRAKFLTQKSKIENQLSFEEKRLAETTARIENLEASIARDEQLLEQLQAEKTEFQTEIDTLSAELELLREAHTNRKADLEQRNEAVSEAKRAVAKWNKELDKIARTVTTLVAKVERIAAERHNLLKRCKVEEIDIPLLAGSLDDVPMEEQLRQDVMELDDEGESARVRTEIPDYGLEFDFDELDDDLKEDGSSSAEADLLDTIKNITAELERMSPNMKAIERLEGVENRLQDTEQEFDKARREAKNARDKFSAVKQKRYDLFNRAYTHIAEQIDKIYKDLTKSKAFPLGGTAYLSLEDSEEPYLDGVKYHAMPPMKRFRDMEQLSGGEKTMAALALLFAIHSYQPSPFFVLDEVDAALDNTNVAHVANYIREHAGPGFQFIVISLKNGLFHQSEALVGIYRDQDENSSKPLTLDLRKYPEYNLRFTGVIHICVQSIVPLLLITSYKLYHTVRHPL</sequence>
<keyword evidence="8 10" id="KW-0539">Nucleus</keyword>
<dbReference type="STRING" id="698492.A0A0E9NP97"/>
<dbReference type="Gene3D" id="1.20.1060.20">
    <property type="match status" value="1"/>
</dbReference>
<dbReference type="EMBL" id="BACD03000050">
    <property type="protein sequence ID" value="GAO51659.1"/>
    <property type="molecule type" value="Genomic_DNA"/>
</dbReference>
<dbReference type="CDD" id="cd03275">
    <property type="entry name" value="ABC_SMC1_euk"/>
    <property type="match status" value="2"/>
</dbReference>
<reference evidence="14 15" key="2">
    <citation type="journal article" date="2014" name="J. Gen. Appl. Microbiol.">
        <title>The early diverging ascomycetous budding yeast Saitoella complicata has three histone deacetylases belonging to the Clr6, Hos2, and Rpd3 lineages.</title>
        <authorList>
            <person name="Nishida H."/>
            <person name="Matsumoto T."/>
            <person name="Kondo S."/>
            <person name="Hamamoto M."/>
            <person name="Yoshikawa H."/>
        </authorList>
    </citation>
    <scope>NUCLEOTIDE SEQUENCE [LARGE SCALE GENOMIC DNA]</scope>
    <source>
        <strain evidence="14 15">NRRL Y-17804</strain>
    </source>
</reference>
<dbReference type="Pfam" id="PF02463">
    <property type="entry name" value="SMC_N"/>
    <property type="match status" value="1"/>
</dbReference>
<dbReference type="SMART" id="SM00968">
    <property type="entry name" value="SMC_hinge"/>
    <property type="match status" value="1"/>
</dbReference>
<dbReference type="SUPFAM" id="SSF52540">
    <property type="entry name" value="P-loop containing nucleoside triphosphate hydrolases"/>
    <property type="match status" value="1"/>
</dbReference>
<feature type="domain" description="SMC hinge" evidence="13">
    <location>
        <begin position="578"/>
        <end position="694"/>
    </location>
</feature>
<dbReference type="GO" id="GO:0008278">
    <property type="term" value="C:cohesin complex"/>
    <property type="evidence" value="ECO:0007669"/>
    <property type="project" value="InterPro"/>
</dbReference>
<dbReference type="Proteomes" id="UP000033140">
    <property type="component" value="Unassembled WGS sequence"/>
</dbReference>
<feature type="compositionally biased region" description="Acidic residues" evidence="12">
    <location>
        <begin position="123"/>
        <end position="139"/>
    </location>
</feature>
<dbReference type="Pfam" id="PF06470">
    <property type="entry name" value="SMC_hinge"/>
    <property type="match status" value="1"/>
</dbReference>
<evidence type="ECO:0000256" key="5">
    <source>
        <dbReference type="ARBA" id="ARBA00022618"/>
    </source>
</evidence>
<evidence type="ECO:0000256" key="9">
    <source>
        <dbReference type="ARBA" id="ARBA00023306"/>
    </source>
</evidence>
<feature type="coiled-coil region" evidence="11">
    <location>
        <begin position="864"/>
        <end position="975"/>
    </location>
</feature>
<dbReference type="OMA" id="KHMDFQR"/>
<evidence type="ECO:0000256" key="10">
    <source>
        <dbReference type="PIRNR" id="PIRNR005719"/>
    </source>
</evidence>
<evidence type="ECO:0000313" key="15">
    <source>
        <dbReference type="Proteomes" id="UP000033140"/>
    </source>
</evidence>
<protein>
    <recommendedName>
        <fullName evidence="10">Structural maintenance of chromosomes protein</fullName>
    </recommendedName>
</protein>
<feature type="coiled-coil region" evidence="11">
    <location>
        <begin position="387"/>
        <end position="431"/>
    </location>
</feature>
<feature type="coiled-coil region" evidence="11">
    <location>
        <begin position="257"/>
        <end position="344"/>
    </location>
</feature>
<comment type="subcellular location">
    <subcellularLocation>
        <location evidence="2">Chromosome</location>
    </subcellularLocation>
    <subcellularLocation>
        <location evidence="1 10">Nucleus</location>
    </subcellularLocation>
</comment>
<dbReference type="InterPro" id="IPR036277">
    <property type="entry name" value="SMC_hinge_sf"/>
</dbReference>
<name>A0A0E9NP97_SAICN</name>
<dbReference type="InterPro" id="IPR024704">
    <property type="entry name" value="SMC"/>
</dbReference>
<dbReference type="Gene3D" id="3.40.50.300">
    <property type="entry name" value="P-loop containing nucleotide triphosphate hydrolases"/>
    <property type="match status" value="2"/>
</dbReference>
<reference evidence="14 15" key="1">
    <citation type="journal article" date="2011" name="J. Gen. Appl. Microbiol.">
        <title>Draft genome sequencing of the enigmatic yeast Saitoella complicata.</title>
        <authorList>
            <person name="Nishida H."/>
            <person name="Hamamoto M."/>
            <person name="Sugiyama J."/>
        </authorList>
    </citation>
    <scope>NUCLEOTIDE SEQUENCE [LARGE SCALE GENOMIC DNA]</scope>
    <source>
        <strain evidence="14 15">NRRL Y-17804</strain>
    </source>
</reference>
<dbReference type="InterPro" id="IPR028468">
    <property type="entry name" value="Smc1_ABC"/>
</dbReference>
<dbReference type="PANTHER" id="PTHR18937:SF12">
    <property type="entry name" value="STRUCTURAL MAINTENANCE OF CHROMOSOMES PROTEIN"/>
    <property type="match status" value="1"/>
</dbReference>
<organism evidence="14 15">
    <name type="scientific">Saitoella complicata (strain BCRC 22490 / CBS 7301 / JCM 7358 / NBRC 10748 / NRRL Y-17804)</name>
    <dbReference type="NCBI Taxonomy" id="698492"/>
    <lineage>
        <taxon>Eukaryota</taxon>
        <taxon>Fungi</taxon>
        <taxon>Dikarya</taxon>
        <taxon>Ascomycota</taxon>
        <taxon>Taphrinomycotina</taxon>
        <taxon>Taphrinomycotina incertae sedis</taxon>
        <taxon>Saitoella</taxon>
    </lineage>
</organism>
<dbReference type="GO" id="GO:0007062">
    <property type="term" value="P:sister chromatid cohesion"/>
    <property type="evidence" value="ECO:0007669"/>
    <property type="project" value="InterPro"/>
</dbReference>
<evidence type="ECO:0000256" key="3">
    <source>
        <dbReference type="ARBA" id="ARBA00005597"/>
    </source>
</evidence>
<accession>A0A0E9NP97</accession>
<dbReference type="InterPro" id="IPR010935">
    <property type="entry name" value="SMC_hinge"/>
</dbReference>